<keyword evidence="8" id="KW-0807">Transducer</keyword>
<dbReference type="InterPro" id="IPR004089">
    <property type="entry name" value="MCPsignal_dom"/>
</dbReference>
<feature type="domain" description="HAMP" evidence="12">
    <location>
        <begin position="293"/>
        <end position="347"/>
    </location>
</feature>
<accession>A0A5A7MJ76</accession>
<dbReference type="Pfam" id="PF00672">
    <property type="entry name" value="HAMP"/>
    <property type="match status" value="1"/>
</dbReference>
<proteinExistence type="inferred from homology"/>
<dbReference type="Pfam" id="PF00015">
    <property type="entry name" value="MCPsignal"/>
    <property type="match status" value="1"/>
</dbReference>
<dbReference type="EMBL" id="BKBW01000019">
    <property type="protein sequence ID" value="GEQ77867.1"/>
    <property type="molecule type" value="Genomic_DNA"/>
</dbReference>
<name>A0A5A7MJ76_COMTE</name>
<feature type="domain" description="Methyl-accepting transducer" evidence="11">
    <location>
        <begin position="352"/>
        <end position="581"/>
    </location>
</feature>
<dbReference type="GO" id="GO:0006935">
    <property type="term" value="P:chemotaxis"/>
    <property type="evidence" value="ECO:0007669"/>
    <property type="project" value="InterPro"/>
</dbReference>
<feature type="compositionally biased region" description="Polar residues" evidence="9">
    <location>
        <begin position="623"/>
        <end position="635"/>
    </location>
</feature>
<comment type="subcellular location">
    <subcellularLocation>
        <location evidence="1">Cell membrane</location>
        <topology evidence="1">Multi-pass membrane protein</topology>
    </subcellularLocation>
</comment>
<dbReference type="InterPro" id="IPR004090">
    <property type="entry name" value="Chemotax_Me-accpt_rcpt"/>
</dbReference>
<keyword evidence="4 10" id="KW-0812">Transmembrane</keyword>
<dbReference type="InterPro" id="IPR003660">
    <property type="entry name" value="HAMP_dom"/>
</dbReference>
<evidence type="ECO:0000256" key="1">
    <source>
        <dbReference type="ARBA" id="ARBA00004651"/>
    </source>
</evidence>
<dbReference type="CDD" id="cd11386">
    <property type="entry name" value="MCP_signal"/>
    <property type="match status" value="1"/>
</dbReference>
<evidence type="ECO:0000313" key="14">
    <source>
        <dbReference type="Proteomes" id="UP000323105"/>
    </source>
</evidence>
<dbReference type="Gene3D" id="1.10.287.950">
    <property type="entry name" value="Methyl-accepting chemotaxis protein"/>
    <property type="match status" value="1"/>
</dbReference>
<dbReference type="InterPro" id="IPR051310">
    <property type="entry name" value="MCP_chemotaxis"/>
</dbReference>
<evidence type="ECO:0000256" key="3">
    <source>
        <dbReference type="ARBA" id="ARBA00022481"/>
    </source>
</evidence>
<organism evidence="13 14">
    <name type="scientific">Comamonas testosteroni</name>
    <name type="common">Pseudomonas testosteroni</name>
    <dbReference type="NCBI Taxonomy" id="285"/>
    <lineage>
        <taxon>Bacteria</taxon>
        <taxon>Pseudomonadati</taxon>
        <taxon>Pseudomonadota</taxon>
        <taxon>Betaproteobacteria</taxon>
        <taxon>Burkholderiales</taxon>
        <taxon>Comamonadaceae</taxon>
        <taxon>Comamonas</taxon>
    </lineage>
</organism>
<dbReference type="CDD" id="cd12913">
    <property type="entry name" value="PDC1_MCP_like"/>
    <property type="match status" value="1"/>
</dbReference>
<evidence type="ECO:0000313" key="13">
    <source>
        <dbReference type="EMBL" id="GEQ77867.1"/>
    </source>
</evidence>
<keyword evidence="6 10" id="KW-0472">Membrane</keyword>
<dbReference type="CDD" id="cd12912">
    <property type="entry name" value="PDC2_MCP_like"/>
    <property type="match status" value="1"/>
</dbReference>
<dbReference type="GO" id="GO:0007165">
    <property type="term" value="P:signal transduction"/>
    <property type="evidence" value="ECO:0007669"/>
    <property type="project" value="UniProtKB-KW"/>
</dbReference>
<evidence type="ECO:0000259" key="11">
    <source>
        <dbReference type="PROSITE" id="PS50111"/>
    </source>
</evidence>
<dbReference type="PANTHER" id="PTHR43531:SF14">
    <property type="entry name" value="METHYL-ACCEPTING CHEMOTAXIS PROTEIN I-RELATED"/>
    <property type="match status" value="1"/>
</dbReference>
<dbReference type="InterPro" id="IPR029151">
    <property type="entry name" value="Sensor-like_sf"/>
</dbReference>
<feature type="compositionally biased region" description="Basic and acidic residues" evidence="9">
    <location>
        <begin position="638"/>
        <end position="648"/>
    </location>
</feature>
<evidence type="ECO:0000256" key="2">
    <source>
        <dbReference type="ARBA" id="ARBA00022475"/>
    </source>
</evidence>
<evidence type="ECO:0000256" key="6">
    <source>
        <dbReference type="ARBA" id="ARBA00023136"/>
    </source>
</evidence>
<reference evidence="13 14" key="1">
    <citation type="journal article" date="2019" name="Microbiol. Resour. Announc.">
        <title>Draft Genome Sequence of Comamonas testosteroni TA441, a Bacterium That Has a Cryptic Phenol Degradation Gene Cluster.</title>
        <authorList>
            <person name="Arai H."/>
            <person name="Ishii M."/>
        </authorList>
    </citation>
    <scope>NUCLEOTIDE SEQUENCE [LARGE SCALE GENOMIC DNA]</scope>
    <source>
        <strain evidence="13 14">TA441</strain>
    </source>
</reference>
<sequence>MLNSLRARLIGICVAITTLSLLALALSTFFSVRSSTERSLNERISQLTKLHANDLAEWVRDKQRITSSLQQAVGKQEPVPFLLAAKQAGDFDDTYFVYASGAHVFSHPMPENYVGTERPWYKQAVQAGKPSVTPPYIDASTGKLTISFVEPVGPAGQYTAVVGTDMHLDTVTRKVNSIHATGQSFAFLLDGQSNILAYAKAELVMKPSTGIAPQLDGGLLQKLAQDGGSAEVDVNGATQLVYASRVEGTPWLLGVAVDKTEATAAARKLLQMEMLIAALCVVVAVALLSASVNRLLRRLLVVRDALEDIASGEGDLTRRLDTAGKDELTQIATAFNHFTDKIAAVLLRIRQSSESVRIATSEIAGGNQDLSSRTEQQASSLEETAAAMEQLTATVQQNAASARQASELASNASEVATQGGAVVGQVVQTMGGIEASARRIVDIIQVIDSIAFQTNILALNAAVEAARAGEQGRGFAVVASEVRQLAQRSAEAAKEIKALIDDSVSQVSTGSRLVNAAGTTMRDVVDSVNRVTAIVAEISNASQEQSRGIAEVGSAVTQMDQSTQQNAALVEQATAAAQSLQQQANQLAEVVAGFKLQAHDASEGSSRLAGSAVGSHRLMSPGNLRQAQTKNTAASQGFEKDKEALSQI</sequence>
<keyword evidence="5 10" id="KW-1133">Transmembrane helix</keyword>
<evidence type="ECO:0000256" key="4">
    <source>
        <dbReference type="ARBA" id="ARBA00022692"/>
    </source>
</evidence>
<evidence type="ECO:0000259" key="12">
    <source>
        <dbReference type="PROSITE" id="PS50885"/>
    </source>
</evidence>
<dbReference type="RefSeq" id="WP_149357136.1">
    <property type="nucleotide sequence ID" value="NZ_BKBW01000019.1"/>
</dbReference>
<feature type="region of interest" description="Disordered" evidence="9">
    <location>
        <begin position="605"/>
        <end position="648"/>
    </location>
</feature>
<evidence type="ECO:0000256" key="8">
    <source>
        <dbReference type="PROSITE-ProRule" id="PRU00284"/>
    </source>
</evidence>
<dbReference type="SUPFAM" id="SSF58104">
    <property type="entry name" value="Methyl-accepting chemotaxis protein (MCP) signaling domain"/>
    <property type="match status" value="1"/>
</dbReference>
<dbReference type="PROSITE" id="PS50885">
    <property type="entry name" value="HAMP"/>
    <property type="match status" value="1"/>
</dbReference>
<dbReference type="SMART" id="SM00304">
    <property type="entry name" value="HAMP"/>
    <property type="match status" value="1"/>
</dbReference>
<dbReference type="InterPro" id="IPR033479">
    <property type="entry name" value="dCache_1"/>
</dbReference>
<dbReference type="FunFam" id="1.10.287.950:FF:000001">
    <property type="entry name" value="Methyl-accepting chemotaxis sensory transducer"/>
    <property type="match status" value="1"/>
</dbReference>
<dbReference type="PROSITE" id="PS50111">
    <property type="entry name" value="CHEMOTAXIS_TRANSDUC_2"/>
    <property type="match status" value="1"/>
</dbReference>
<comment type="caution">
    <text evidence="13">The sequence shown here is derived from an EMBL/GenBank/DDBJ whole genome shotgun (WGS) entry which is preliminary data.</text>
</comment>
<dbReference type="GO" id="GO:0005886">
    <property type="term" value="C:plasma membrane"/>
    <property type="evidence" value="ECO:0007669"/>
    <property type="project" value="UniProtKB-SubCell"/>
</dbReference>
<dbReference type="GO" id="GO:0004888">
    <property type="term" value="F:transmembrane signaling receptor activity"/>
    <property type="evidence" value="ECO:0007669"/>
    <property type="project" value="InterPro"/>
</dbReference>
<dbReference type="PANTHER" id="PTHR43531">
    <property type="entry name" value="PROTEIN ICFG"/>
    <property type="match status" value="1"/>
</dbReference>
<comment type="similarity">
    <text evidence="7">Belongs to the methyl-accepting chemotaxis (MCP) protein family.</text>
</comment>
<dbReference type="SMART" id="SM00283">
    <property type="entry name" value="MA"/>
    <property type="match status" value="1"/>
</dbReference>
<dbReference type="CDD" id="cd06225">
    <property type="entry name" value="HAMP"/>
    <property type="match status" value="1"/>
</dbReference>
<keyword evidence="3" id="KW-0488">Methylation</keyword>
<dbReference type="Proteomes" id="UP000323105">
    <property type="component" value="Unassembled WGS sequence"/>
</dbReference>
<evidence type="ECO:0000256" key="9">
    <source>
        <dbReference type="SAM" id="MobiDB-lite"/>
    </source>
</evidence>
<dbReference type="PRINTS" id="PR00260">
    <property type="entry name" value="CHEMTRNSDUCR"/>
</dbReference>
<evidence type="ECO:0000256" key="10">
    <source>
        <dbReference type="SAM" id="Phobius"/>
    </source>
</evidence>
<dbReference type="SUPFAM" id="SSF103190">
    <property type="entry name" value="Sensory domain-like"/>
    <property type="match status" value="1"/>
</dbReference>
<dbReference type="Pfam" id="PF02743">
    <property type="entry name" value="dCache_1"/>
    <property type="match status" value="1"/>
</dbReference>
<dbReference type="Gene3D" id="3.30.450.20">
    <property type="entry name" value="PAS domain"/>
    <property type="match status" value="2"/>
</dbReference>
<dbReference type="AlphaFoldDB" id="A0A5A7MJ76"/>
<gene>
    <name evidence="13" type="ORF">CTTA_4872</name>
</gene>
<feature type="transmembrane region" description="Helical" evidence="10">
    <location>
        <begin position="274"/>
        <end position="296"/>
    </location>
</feature>
<evidence type="ECO:0000256" key="7">
    <source>
        <dbReference type="ARBA" id="ARBA00029447"/>
    </source>
</evidence>
<protein>
    <submittedName>
        <fullName evidence="13">Methyl-accepting chemotaxis protein</fullName>
    </submittedName>
</protein>
<keyword evidence="2" id="KW-1003">Cell membrane</keyword>
<evidence type="ECO:0000256" key="5">
    <source>
        <dbReference type="ARBA" id="ARBA00022989"/>
    </source>
</evidence>